<dbReference type="HOGENOM" id="CLU_2499195_0_0_1"/>
<reference evidence="3" key="2">
    <citation type="submission" date="2015-01" db="EMBL/GenBank/DDBJ databases">
        <title>Evolutionary Origins and Diversification of the Mycorrhizal Mutualists.</title>
        <authorList>
            <consortium name="DOE Joint Genome Institute"/>
            <consortium name="Mycorrhizal Genomics Consortium"/>
            <person name="Kohler A."/>
            <person name="Kuo A."/>
            <person name="Nagy L.G."/>
            <person name="Floudas D."/>
            <person name="Copeland A."/>
            <person name="Barry K.W."/>
            <person name="Cichocki N."/>
            <person name="Veneault-Fourrey C."/>
            <person name="LaButti K."/>
            <person name="Lindquist E.A."/>
            <person name="Lipzen A."/>
            <person name="Lundell T."/>
            <person name="Morin E."/>
            <person name="Murat C."/>
            <person name="Riley R."/>
            <person name="Ohm R."/>
            <person name="Sun H."/>
            <person name="Tunlid A."/>
            <person name="Henrissat B."/>
            <person name="Grigoriev I.V."/>
            <person name="Hibbett D.S."/>
            <person name="Martin F."/>
        </authorList>
    </citation>
    <scope>NUCLEOTIDE SEQUENCE [LARGE SCALE GENOMIC DNA]</scope>
    <source>
        <strain evidence="3">Foug A</strain>
    </source>
</reference>
<dbReference type="AlphaFoldDB" id="A0A0C3DRW5"/>
<dbReference type="EMBL" id="KN822035">
    <property type="protein sequence ID" value="KIM63385.1"/>
    <property type="molecule type" value="Genomic_DNA"/>
</dbReference>
<accession>A0A0C3DRW5</accession>
<dbReference type="InParanoid" id="A0A0C3DRW5"/>
<gene>
    <name evidence="2" type="ORF">SCLCIDRAFT_1214274</name>
</gene>
<evidence type="ECO:0000313" key="2">
    <source>
        <dbReference type="EMBL" id="KIM63385.1"/>
    </source>
</evidence>
<organism evidence="2 3">
    <name type="scientific">Scleroderma citrinum Foug A</name>
    <dbReference type="NCBI Taxonomy" id="1036808"/>
    <lineage>
        <taxon>Eukaryota</taxon>
        <taxon>Fungi</taxon>
        <taxon>Dikarya</taxon>
        <taxon>Basidiomycota</taxon>
        <taxon>Agaricomycotina</taxon>
        <taxon>Agaricomycetes</taxon>
        <taxon>Agaricomycetidae</taxon>
        <taxon>Boletales</taxon>
        <taxon>Sclerodermatineae</taxon>
        <taxon>Sclerodermataceae</taxon>
        <taxon>Scleroderma</taxon>
    </lineage>
</organism>
<sequence>MDSGELEGICGWKRYVVFVPGHLATSRVVTSRQHVTTYNDLNWLLSMVIDAIRRLSRLTTGQRYSTHIDESDEPEKTGVTGGYVRL</sequence>
<feature type="region of interest" description="Disordered" evidence="1">
    <location>
        <begin position="63"/>
        <end position="86"/>
    </location>
</feature>
<evidence type="ECO:0000256" key="1">
    <source>
        <dbReference type="SAM" id="MobiDB-lite"/>
    </source>
</evidence>
<proteinExistence type="predicted"/>
<dbReference type="Proteomes" id="UP000053989">
    <property type="component" value="Unassembled WGS sequence"/>
</dbReference>
<protein>
    <submittedName>
        <fullName evidence="2">Uncharacterized protein</fullName>
    </submittedName>
</protein>
<evidence type="ECO:0000313" key="3">
    <source>
        <dbReference type="Proteomes" id="UP000053989"/>
    </source>
</evidence>
<name>A0A0C3DRW5_9AGAM</name>
<keyword evidence="3" id="KW-1185">Reference proteome</keyword>
<reference evidence="2 3" key="1">
    <citation type="submission" date="2014-04" db="EMBL/GenBank/DDBJ databases">
        <authorList>
            <consortium name="DOE Joint Genome Institute"/>
            <person name="Kuo A."/>
            <person name="Kohler A."/>
            <person name="Nagy L.G."/>
            <person name="Floudas D."/>
            <person name="Copeland A."/>
            <person name="Barry K.W."/>
            <person name="Cichocki N."/>
            <person name="Veneault-Fourrey C."/>
            <person name="LaButti K."/>
            <person name="Lindquist E.A."/>
            <person name="Lipzen A."/>
            <person name="Lundell T."/>
            <person name="Morin E."/>
            <person name="Murat C."/>
            <person name="Sun H."/>
            <person name="Tunlid A."/>
            <person name="Henrissat B."/>
            <person name="Grigoriev I.V."/>
            <person name="Hibbett D.S."/>
            <person name="Martin F."/>
            <person name="Nordberg H.P."/>
            <person name="Cantor M.N."/>
            <person name="Hua S.X."/>
        </authorList>
    </citation>
    <scope>NUCLEOTIDE SEQUENCE [LARGE SCALE GENOMIC DNA]</scope>
    <source>
        <strain evidence="2 3">Foug A</strain>
    </source>
</reference>